<sequence length="332" mass="39391">MNFEIYLHKIKHFVNARAEIHTFGEYEYLQREPGLFLFSFLNEKGKLCSLSRWLDFLPEGEFNNVMTRENLTDDEIYALELFLSRLGYLFQIDNRQRIDKDIFILYYLKQLVSLKNSNIPNKLKSQNFFLRFLCFELGMDYDSYSLFHINEEGVCLKTKNRKSIPIIYLLDVFYTSLKKEKYKDSAAKIKRFQMNTVSLLAERDNKDYTLPFDDVNVSLVEPNLFIKVFKRPSKNVCKVLTECFDKYQSTINLLVSNFILMNYSYYIISKKPSKLLVLKKNIDDEVFSKILSTIVYRGVFVDRRKISQLGIDDYINLPERSSHKLFNLIYAV</sequence>
<gene>
    <name evidence="2" type="ORF">AUM46_21155</name>
    <name evidence="1" type="ORF">P262_00107</name>
</gene>
<dbReference type="EMBL" id="MSAC01000078">
    <property type="protein sequence ID" value="PUW99421.1"/>
    <property type="molecule type" value="Genomic_DNA"/>
</dbReference>
<organism evidence="1 3">
    <name type="scientific">Cronobacter malonaticus</name>
    <dbReference type="NCBI Taxonomy" id="413503"/>
    <lineage>
        <taxon>Bacteria</taxon>
        <taxon>Pseudomonadati</taxon>
        <taxon>Pseudomonadota</taxon>
        <taxon>Gammaproteobacteria</taxon>
        <taxon>Enterobacterales</taxon>
        <taxon>Enterobacteriaceae</taxon>
        <taxon>Cronobacter</taxon>
    </lineage>
</organism>
<dbReference type="PATRIC" id="fig|1401659.3.peg.64"/>
<keyword evidence="4" id="KW-1185">Reference proteome</keyword>
<dbReference type="Proteomes" id="UP000018545">
    <property type="component" value="Chromosome"/>
</dbReference>
<reference evidence="1 3" key="1">
    <citation type="journal article" date="2014" name="Genome Announc.">
        <title>Complete Genome Sequence of Cronobacter sakazakii Strain CMCC 45402.</title>
        <authorList>
            <person name="Zhao Z."/>
            <person name="Wang L."/>
            <person name="Wang B."/>
            <person name="Liang H."/>
            <person name="Ye Q."/>
            <person name="Zeng M."/>
        </authorList>
    </citation>
    <scope>NUCLEOTIDE SEQUENCE [LARGE SCALE GENOMIC DNA]</scope>
    <source>
        <strain evidence="3">45402</strain>
        <strain evidence="1">CMCC45402</strain>
    </source>
</reference>
<dbReference type="Proteomes" id="UP000244731">
    <property type="component" value="Unassembled WGS sequence"/>
</dbReference>
<evidence type="ECO:0000313" key="4">
    <source>
        <dbReference type="Proteomes" id="UP000244731"/>
    </source>
</evidence>
<name>V5TV29_9ENTR</name>
<dbReference type="HOGENOM" id="CLU_069374_1_0_6"/>
<dbReference type="EMBL" id="CP006731">
    <property type="protein sequence ID" value="AHB68434.1"/>
    <property type="molecule type" value="Genomic_DNA"/>
</dbReference>
<reference evidence="2 4" key="2">
    <citation type="submission" date="2016-12" db="EMBL/GenBank/DDBJ databases">
        <title>Analysis of the Molecular Diversity Among Cronobacter Species Isolated from Filth Flies Using a Pan Genomic DNA Microarray.</title>
        <authorList>
            <person name="Pava-Ripoll M."/>
            <person name="Tall B."/>
            <person name="Farber J."/>
            <person name="Fanning S."/>
            <person name="Lehner A."/>
            <person name="Stephan R."/>
            <person name="Pagotto F."/>
            <person name="Iverson C."/>
            <person name="Ziobro G."/>
            <person name="Miller A."/>
            <person name="Pearson R."/>
            <person name="Yan Q."/>
            <person name="Kim M."/>
            <person name="Jeong S."/>
            <person name="Park J."/>
            <person name="Jun S."/>
            <person name="Choi H."/>
            <person name="Chung T."/>
            <person name="Yoo Y."/>
            <person name="Park E."/>
            <person name="Hwang S."/>
            <person name="Lee B."/>
            <person name="Sathyamoorthy V."/>
            <person name="Carter L."/>
            <person name="Mammel M."/>
            <person name="Jackson S."/>
            <person name="Kothary M."/>
            <person name="Patel I."/>
            <person name="Grim C."/>
            <person name="Gopinath G."/>
            <person name="Gangiredla J."/>
            <person name="Chase H."/>
        </authorList>
    </citation>
    <scope>NUCLEOTIDE SEQUENCE [LARGE SCALE GENOMIC DNA]</scope>
    <source>
        <strain evidence="2 4">MOD1-Md25g</strain>
    </source>
</reference>
<dbReference type="GeneID" id="45717568"/>
<dbReference type="KEGG" id="csi:P262_00107"/>
<evidence type="ECO:0000313" key="2">
    <source>
        <dbReference type="EMBL" id="PUW99421.1"/>
    </source>
</evidence>
<evidence type="ECO:0000313" key="3">
    <source>
        <dbReference type="Proteomes" id="UP000018545"/>
    </source>
</evidence>
<protein>
    <submittedName>
        <fullName evidence="1">Uncharacterized protein</fullName>
    </submittedName>
</protein>
<proteinExistence type="predicted"/>
<dbReference type="AlphaFoldDB" id="V5TV29"/>
<evidence type="ECO:0000313" key="1">
    <source>
        <dbReference type="EMBL" id="AHB68434.1"/>
    </source>
</evidence>
<accession>V5TV29</accession>
<dbReference type="RefSeq" id="WP_007779901.1">
    <property type="nucleotide sequence ID" value="NC_023032.1"/>
</dbReference>